<feature type="transmembrane region" description="Helical" evidence="7">
    <location>
        <begin position="307"/>
        <end position="328"/>
    </location>
</feature>
<dbReference type="SUPFAM" id="SSF103473">
    <property type="entry name" value="MFS general substrate transporter"/>
    <property type="match status" value="1"/>
</dbReference>
<dbReference type="PANTHER" id="PTHR42718">
    <property type="entry name" value="MAJOR FACILITATOR SUPERFAMILY MULTIDRUG TRANSPORTER MFSC"/>
    <property type="match status" value="1"/>
</dbReference>
<keyword evidence="4 7" id="KW-0812">Transmembrane</keyword>
<evidence type="ECO:0000259" key="8">
    <source>
        <dbReference type="PROSITE" id="PS50850"/>
    </source>
</evidence>
<dbReference type="InterPro" id="IPR011701">
    <property type="entry name" value="MFS"/>
</dbReference>
<keyword evidence="2" id="KW-0813">Transport</keyword>
<accession>A0ABQ3GES0</accession>
<dbReference type="InterPro" id="IPR020846">
    <property type="entry name" value="MFS_dom"/>
</dbReference>
<evidence type="ECO:0000313" key="10">
    <source>
        <dbReference type="Proteomes" id="UP000626210"/>
    </source>
</evidence>
<evidence type="ECO:0000256" key="2">
    <source>
        <dbReference type="ARBA" id="ARBA00022448"/>
    </source>
</evidence>
<dbReference type="EMBL" id="BMYK01000046">
    <property type="protein sequence ID" value="GHD03809.1"/>
    <property type="molecule type" value="Genomic_DNA"/>
</dbReference>
<evidence type="ECO:0000313" key="9">
    <source>
        <dbReference type="EMBL" id="GHD03809.1"/>
    </source>
</evidence>
<evidence type="ECO:0000256" key="1">
    <source>
        <dbReference type="ARBA" id="ARBA00004651"/>
    </source>
</evidence>
<proteinExistence type="predicted"/>
<dbReference type="Pfam" id="PF07690">
    <property type="entry name" value="MFS_1"/>
    <property type="match status" value="1"/>
</dbReference>
<keyword evidence="10" id="KW-1185">Reference proteome</keyword>
<evidence type="ECO:0000256" key="4">
    <source>
        <dbReference type="ARBA" id="ARBA00022692"/>
    </source>
</evidence>
<feature type="transmembrane region" description="Helical" evidence="7">
    <location>
        <begin position="141"/>
        <end position="164"/>
    </location>
</feature>
<dbReference type="PANTHER" id="PTHR42718:SF46">
    <property type="entry name" value="BLR6921 PROTEIN"/>
    <property type="match status" value="1"/>
</dbReference>
<comment type="caution">
    <text evidence="9">The sequence shown here is derived from an EMBL/GenBank/DDBJ whole genome shotgun (WGS) entry which is preliminary data.</text>
</comment>
<keyword evidence="3" id="KW-1003">Cell membrane</keyword>
<dbReference type="PRINTS" id="PR01036">
    <property type="entry name" value="TCRTETB"/>
</dbReference>
<comment type="subcellular location">
    <subcellularLocation>
        <location evidence="1">Cell membrane</location>
        <topology evidence="1">Multi-pass membrane protein</topology>
    </subcellularLocation>
</comment>
<feature type="domain" description="Major facilitator superfamily (MFS) profile" evidence="8">
    <location>
        <begin position="16"/>
        <end position="407"/>
    </location>
</feature>
<name>A0ABQ3GES0_9BURK</name>
<dbReference type="InterPro" id="IPR036259">
    <property type="entry name" value="MFS_trans_sf"/>
</dbReference>
<feature type="transmembrane region" description="Helical" evidence="7">
    <location>
        <begin position="111"/>
        <end position="129"/>
    </location>
</feature>
<evidence type="ECO:0000256" key="3">
    <source>
        <dbReference type="ARBA" id="ARBA00022475"/>
    </source>
</evidence>
<dbReference type="CDD" id="cd17321">
    <property type="entry name" value="MFS_MMR_MDR_like"/>
    <property type="match status" value="1"/>
</dbReference>
<evidence type="ECO:0000256" key="7">
    <source>
        <dbReference type="SAM" id="Phobius"/>
    </source>
</evidence>
<organism evidence="9 10">
    <name type="scientific">Pseudorhodoferax aquiterrae</name>
    <dbReference type="NCBI Taxonomy" id="747304"/>
    <lineage>
        <taxon>Bacteria</taxon>
        <taxon>Pseudomonadati</taxon>
        <taxon>Pseudomonadota</taxon>
        <taxon>Betaproteobacteria</taxon>
        <taxon>Burkholderiales</taxon>
        <taxon>Comamonadaceae</taxon>
    </lineage>
</organism>
<feature type="transmembrane region" description="Helical" evidence="7">
    <location>
        <begin position="170"/>
        <end position="191"/>
    </location>
</feature>
<feature type="transmembrane region" description="Helical" evidence="7">
    <location>
        <begin position="85"/>
        <end position="105"/>
    </location>
</feature>
<keyword evidence="5 7" id="KW-1133">Transmembrane helix</keyword>
<feature type="transmembrane region" description="Helical" evidence="7">
    <location>
        <begin position="212"/>
        <end position="234"/>
    </location>
</feature>
<evidence type="ECO:0000256" key="5">
    <source>
        <dbReference type="ARBA" id="ARBA00022989"/>
    </source>
</evidence>
<evidence type="ECO:0000256" key="6">
    <source>
        <dbReference type="ARBA" id="ARBA00023136"/>
    </source>
</evidence>
<feature type="transmembrane region" description="Helical" evidence="7">
    <location>
        <begin position="279"/>
        <end position="301"/>
    </location>
</feature>
<dbReference type="Gene3D" id="1.20.1720.10">
    <property type="entry name" value="Multidrug resistance protein D"/>
    <property type="match status" value="1"/>
</dbReference>
<dbReference type="Proteomes" id="UP000626210">
    <property type="component" value="Unassembled WGS sequence"/>
</dbReference>
<feature type="transmembrane region" description="Helical" evidence="7">
    <location>
        <begin position="349"/>
        <end position="370"/>
    </location>
</feature>
<sequence>MSTATSARAASPSRLGLAGLAAAMLLSALGAGIANVGLPALAQAFGAPFQQVQWVVLAYLLAVTASVVPAGRLGDRWGRRRVLQAGITLFGTASVLAALAPSLGWLVAARALQGAGAAALMALTLALVAQTVPRDRAGSAMGWLGTVSALGTAAGPALGGALLAGIGWRALFWAPLPLAVLALALLGRLPAERLSAPPVSAGGQGRLHAAPRLLAGLAVSLLVSCVVMATLVVGPFHLAGALGLDAARTGLAMACGPLVAALVGLPAGRLVDRWGAGRMLGTGLATVATGCTALACAPLAWGAVGYVLPLGVTTAGYALVQAANNTAVMADAQAAQRGQVSGLLGLSRNLGLVVGASLMGAVFLFGTGAADPAVAAPQAVAAGTRAAFAVATLLALAAWAVSRAATRGTA</sequence>
<keyword evidence="6 7" id="KW-0472">Membrane</keyword>
<reference evidence="10" key="1">
    <citation type="journal article" date="2019" name="Int. J. Syst. Evol. Microbiol.">
        <title>The Global Catalogue of Microorganisms (GCM) 10K type strain sequencing project: providing services to taxonomists for standard genome sequencing and annotation.</title>
        <authorList>
            <consortium name="The Broad Institute Genomics Platform"/>
            <consortium name="The Broad Institute Genome Sequencing Center for Infectious Disease"/>
            <person name="Wu L."/>
            <person name="Ma J."/>
        </authorList>
    </citation>
    <scope>NUCLEOTIDE SEQUENCE [LARGE SCALE GENOMIC DNA]</scope>
    <source>
        <strain evidence="10">KCTC 23314</strain>
    </source>
</reference>
<feature type="transmembrane region" description="Helical" evidence="7">
    <location>
        <begin position="382"/>
        <end position="401"/>
    </location>
</feature>
<protein>
    <submittedName>
        <fullName evidence="9">MFS transporter</fullName>
    </submittedName>
</protein>
<gene>
    <name evidence="9" type="ORF">GCM10007320_64250</name>
</gene>
<dbReference type="PROSITE" id="PS50850">
    <property type="entry name" value="MFS"/>
    <property type="match status" value="1"/>
</dbReference>
<feature type="transmembrane region" description="Helical" evidence="7">
    <location>
        <begin position="246"/>
        <end position="267"/>
    </location>
</feature>
<feature type="transmembrane region" description="Helical" evidence="7">
    <location>
        <begin position="54"/>
        <end position="73"/>
    </location>
</feature>